<keyword evidence="4" id="KW-1185">Reference proteome</keyword>
<feature type="compositionally biased region" description="Low complexity" evidence="1">
    <location>
        <begin position="41"/>
        <end position="57"/>
    </location>
</feature>
<feature type="region of interest" description="Disordered" evidence="1">
    <location>
        <begin position="30"/>
        <end position="87"/>
    </location>
</feature>
<keyword evidence="2" id="KW-0472">Membrane</keyword>
<feature type="transmembrane region" description="Helical" evidence="2">
    <location>
        <begin position="6"/>
        <end position="24"/>
    </location>
</feature>
<dbReference type="EnsemblPlants" id="AET7Gv20656300.1">
    <property type="protein sequence ID" value="AET7Gv20656300.1"/>
    <property type="gene ID" value="AET7Gv20656300"/>
</dbReference>
<name>A0A453RPM0_AEGTS</name>
<keyword evidence="2" id="KW-0812">Transmembrane</keyword>
<sequence>FVLEVWPPFVLVLASSSLLSSLYLKRRQIEARRNPPPSPPHSNLHGSRRGPGVLFPLFGGGWSPERRRAGVHPPIRRPAPSPSPSPR</sequence>
<proteinExistence type="predicted"/>
<reference evidence="4" key="1">
    <citation type="journal article" date="2014" name="Science">
        <title>Ancient hybridizations among the ancestral genomes of bread wheat.</title>
        <authorList>
            <consortium name="International Wheat Genome Sequencing Consortium,"/>
            <person name="Marcussen T."/>
            <person name="Sandve S.R."/>
            <person name="Heier L."/>
            <person name="Spannagl M."/>
            <person name="Pfeifer M."/>
            <person name="Jakobsen K.S."/>
            <person name="Wulff B.B."/>
            <person name="Steuernagel B."/>
            <person name="Mayer K.F."/>
            <person name="Olsen O.A."/>
        </authorList>
    </citation>
    <scope>NUCLEOTIDE SEQUENCE [LARGE SCALE GENOMIC DNA]</scope>
    <source>
        <strain evidence="4">cv. AL8/78</strain>
    </source>
</reference>
<evidence type="ECO:0000256" key="2">
    <source>
        <dbReference type="SAM" id="Phobius"/>
    </source>
</evidence>
<reference evidence="3" key="3">
    <citation type="journal article" date="2017" name="Nature">
        <title>Genome sequence of the progenitor of the wheat D genome Aegilops tauschii.</title>
        <authorList>
            <person name="Luo M.C."/>
            <person name="Gu Y.Q."/>
            <person name="Puiu D."/>
            <person name="Wang H."/>
            <person name="Twardziok S.O."/>
            <person name="Deal K.R."/>
            <person name="Huo N."/>
            <person name="Zhu T."/>
            <person name="Wang L."/>
            <person name="Wang Y."/>
            <person name="McGuire P.E."/>
            <person name="Liu S."/>
            <person name="Long H."/>
            <person name="Ramasamy R.K."/>
            <person name="Rodriguez J.C."/>
            <person name="Van S.L."/>
            <person name="Yuan L."/>
            <person name="Wang Z."/>
            <person name="Xia Z."/>
            <person name="Xiao L."/>
            <person name="Anderson O.D."/>
            <person name="Ouyang S."/>
            <person name="Liang Y."/>
            <person name="Zimin A.V."/>
            <person name="Pertea G."/>
            <person name="Qi P."/>
            <person name="Bennetzen J.L."/>
            <person name="Dai X."/>
            <person name="Dawson M.W."/>
            <person name="Muller H.G."/>
            <person name="Kugler K."/>
            <person name="Rivarola-Duarte L."/>
            <person name="Spannagl M."/>
            <person name="Mayer K.F.X."/>
            <person name="Lu F.H."/>
            <person name="Bevan M.W."/>
            <person name="Leroy P."/>
            <person name="Li P."/>
            <person name="You F.M."/>
            <person name="Sun Q."/>
            <person name="Liu Z."/>
            <person name="Lyons E."/>
            <person name="Wicker T."/>
            <person name="Salzberg S.L."/>
            <person name="Devos K.M."/>
            <person name="Dvorak J."/>
        </authorList>
    </citation>
    <scope>NUCLEOTIDE SEQUENCE [LARGE SCALE GENOMIC DNA]</scope>
    <source>
        <strain evidence="3">cv. AL8/78</strain>
    </source>
</reference>
<reference evidence="3" key="5">
    <citation type="journal article" date="2021" name="G3 (Bethesda)">
        <title>Aegilops tauschii genome assembly Aet v5.0 features greater sequence contiguity and improved annotation.</title>
        <authorList>
            <person name="Wang L."/>
            <person name="Zhu T."/>
            <person name="Rodriguez J.C."/>
            <person name="Deal K.R."/>
            <person name="Dubcovsky J."/>
            <person name="McGuire P.E."/>
            <person name="Lux T."/>
            <person name="Spannagl M."/>
            <person name="Mayer K.F.X."/>
            <person name="Baldrich P."/>
            <person name="Meyers B.C."/>
            <person name="Huo N."/>
            <person name="Gu Y.Q."/>
            <person name="Zhou H."/>
            <person name="Devos K.M."/>
            <person name="Bennetzen J.L."/>
            <person name="Unver T."/>
            <person name="Budak H."/>
            <person name="Gulick P.J."/>
            <person name="Galiba G."/>
            <person name="Kalapos B."/>
            <person name="Nelson D.R."/>
            <person name="Li P."/>
            <person name="You F.M."/>
            <person name="Luo M.C."/>
            <person name="Dvorak J."/>
        </authorList>
    </citation>
    <scope>NUCLEOTIDE SEQUENCE [LARGE SCALE GENOMIC DNA]</scope>
    <source>
        <strain evidence="3">cv. AL8/78</strain>
    </source>
</reference>
<accession>A0A453RPM0</accession>
<dbReference type="Gramene" id="AET7Gv20656300.1">
    <property type="protein sequence ID" value="AET7Gv20656300.1"/>
    <property type="gene ID" value="AET7Gv20656300"/>
</dbReference>
<dbReference type="Proteomes" id="UP000015105">
    <property type="component" value="Chromosome 7D"/>
</dbReference>
<evidence type="ECO:0000313" key="3">
    <source>
        <dbReference type="EnsemblPlants" id="AET7Gv20656300.1"/>
    </source>
</evidence>
<reference evidence="4" key="2">
    <citation type="journal article" date="2017" name="Nat. Plants">
        <title>The Aegilops tauschii genome reveals multiple impacts of transposons.</title>
        <authorList>
            <person name="Zhao G."/>
            <person name="Zou C."/>
            <person name="Li K."/>
            <person name="Wang K."/>
            <person name="Li T."/>
            <person name="Gao L."/>
            <person name="Zhang X."/>
            <person name="Wang H."/>
            <person name="Yang Z."/>
            <person name="Liu X."/>
            <person name="Jiang W."/>
            <person name="Mao L."/>
            <person name="Kong X."/>
            <person name="Jiao Y."/>
            <person name="Jia J."/>
        </authorList>
    </citation>
    <scope>NUCLEOTIDE SEQUENCE [LARGE SCALE GENOMIC DNA]</scope>
    <source>
        <strain evidence="4">cv. AL8/78</strain>
    </source>
</reference>
<reference evidence="3" key="4">
    <citation type="submission" date="2019-03" db="UniProtKB">
        <authorList>
            <consortium name="EnsemblPlants"/>
        </authorList>
    </citation>
    <scope>IDENTIFICATION</scope>
</reference>
<protein>
    <submittedName>
        <fullName evidence="3">Uncharacterized protein</fullName>
    </submittedName>
</protein>
<organism evidence="3 4">
    <name type="scientific">Aegilops tauschii subsp. strangulata</name>
    <name type="common">Goatgrass</name>
    <dbReference type="NCBI Taxonomy" id="200361"/>
    <lineage>
        <taxon>Eukaryota</taxon>
        <taxon>Viridiplantae</taxon>
        <taxon>Streptophyta</taxon>
        <taxon>Embryophyta</taxon>
        <taxon>Tracheophyta</taxon>
        <taxon>Spermatophyta</taxon>
        <taxon>Magnoliopsida</taxon>
        <taxon>Liliopsida</taxon>
        <taxon>Poales</taxon>
        <taxon>Poaceae</taxon>
        <taxon>BOP clade</taxon>
        <taxon>Pooideae</taxon>
        <taxon>Triticodae</taxon>
        <taxon>Triticeae</taxon>
        <taxon>Triticinae</taxon>
        <taxon>Aegilops</taxon>
    </lineage>
</organism>
<feature type="compositionally biased region" description="Pro residues" evidence="1">
    <location>
        <begin position="76"/>
        <end position="87"/>
    </location>
</feature>
<keyword evidence="2" id="KW-1133">Transmembrane helix</keyword>
<evidence type="ECO:0000313" key="4">
    <source>
        <dbReference type="Proteomes" id="UP000015105"/>
    </source>
</evidence>
<dbReference type="AlphaFoldDB" id="A0A453RPM0"/>
<evidence type="ECO:0000256" key="1">
    <source>
        <dbReference type="SAM" id="MobiDB-lite"/>
    </source>
</evidence>